<dbReference type="SUPFAM" id="SSF52058">
    <property type="entry name" value="L domain-like"/>
    <property type="match status" value="1"/>
</dbReference>
<organism evidence="2 3">
    <name type="scientific">Tritrichomonas musculus</name>
    <dbReference type="NCBI Taxonomy" id="1915356"/>
    <lineage>
        <taxon>Eukaryota</taxon>
        <taxon>Metamonada</taxon>
        <taxon>Parabasalia</taxon>
        <taxon>Tritrichomonadida</taxon>
        <taxon>Tritrichomonadidae</taxon>
        <taxon>Tritrichomonas</taxon>
    </lineage>
</organism>
<keyword evidence="1" id="KW-0175">Coiled coil</keyword>
<reference evidence="2 3" key="1">
    <citation type="submission" date="2024-04" db="EMBL/GenBank/DDBJ databases">
        <title>Tritrichomonas musculus Genome.</title>
        <authorList>
            <person name="Alves-Ferreira E."/>
            <person name="Grigg M."/>
            <person name="Lorenzi H."/>
            <person name="Galac M."/>
        </authorList>
    </citation>
    <scope>NUCLEOTIDE SEQUENCE [LARGE SCALE GENOMIC DNA]</scope>
    <source>
        <strain evidence="2 3">EAF2021</strain>
    </source>
</reference>
<comment type="caution">
    <text evidence="2">The sequence shown here is derived from an EMBL/GenBank/DDBJ whole genome shotgun (WGS) entry which is preliminary data.</text>
</comment>
<dbReference type="PANTHER" id="PTHR45661:SF3">
    <property type="entry name" value="IG-LIKE DOMAIN-CONTAINING PROTEIN"/>
    <property type="match status" value="1"/>
</dbReference>
<protein>
    <recommendedName>
        <fullName evidence="4">Surface antigen BspA-like</fullName>
    </recommendedName>
</protein>
<dbReference type="Gene3D" id="3.80.10.10">
    <property type="entry name" value="Ribonuclease Inhibitor"/>
    <property type="match status" value="4"/>
</dbReference>
<dbReference type="Gene3D" id="3.40.50.12480">
    <property type="match status" value="2"/>
</dbReference>
<name>A0ABR2GS23_9EUKA</name>
<keyword evidence="3" id="KW-1185">Reference proteome</keyword>
<evidence type="ECO:0000313" key="3">
    <source>
        <dbReference type="Proteomes" id="UP001470230"/>
    </source>
</evidence>
<dbReference type="PANTHER" id="PTHR45661">
    <property type="entry name" value="SURFACE ANTIGEN"/>
    <property type="match status" value="1"/>
</dbReference>
<proteinExistence type="predicted"/>
<dbReference type="Proteomes" id="UP001470230">
    <property type="component" value="Unassembled WGS sequence"/>
</dbReference>
<gene>
    <name evidence="2" type="ORF">M9Y10_037235</name>
</gene>
<dbReference type="InterPro" id="IPR032675">
    <property type="entry name" value="LRR_dom_sf"/>
</dbReference>
<feature type="coiled-coil region" evidence="1">
    <location>
        <begin position="256"/>
        <end position="301"/>
    </location>
</feature>
<dbReference type="EMBL" id="JAPFFF010000063">
    <property type="protein sequence ID" value="KAK8836719.1"/>
    <property type="molecule type" value="Genomic_DNA"/>
</dbReference>
<dbReference type="InterPro" id="IPR026906">
    <property type="entry name" value="LRR_5"/>
</dbReference>
<accession>A0ABR2GS23</accession>
<sequence>MQANSSNLKICIHIDKQNLRNEKYFVYQKKRYPIDFDLLIKNSNYFYKNRKQYENADEINIVNENENVLNISEEAIEAFVSSCQNQECQISISSVIPLQYLSYKFEFPELLKTTKAIYNEHCSDVIIRSLLFKKEFQEETGFENENEKIFFDTKQEEEIVSENIEKYINNDQMLDLSIPVLSRIIGQSKKKPLKDLINFLFKALDRHGIEASILFNNIDFGELSIDVFNRLLNEYSDKFDFNMINSTLVKTTTQISREMSKQKEEYANLFNEMRNEFRLQQLEMKNQFEQQKKEILKLKEEIVSRDIEEEKRKQKYQQIILETISVDEFRKFNDEIKGHIINQIFEMQDKFDNQKIDDNKPKLVQMILSCDSIYQMVDFSNENIKSLNQFINKLFEEDGLAFKHDIIERLYYDNLLYSFITKYAQLCKCDVCITVNIELNYQSKSFDDIIKAFFEFKQKNLDLSKQIKLCINILTESGNQQMCQLKIDLLEENAFHKYPKSILSSNRSNLLFHFEKCTYLTQISIPPIQLIPFRFFRKCCNLSNVVIPSSVKFIEGCAFLKCSSLKQITIPNTVTSIGFRAFKECTSLSQISIPSSVTDIADEAFSKCSSLQQIIIPSSIRSINNKMFNKCTSLKKVIIQTSGSKIGRKSFNKCSSLERIIIPSSVTRIEEFAFAKCSSLIEVSIPSSVTRIEKFAFAECSSLIEVSIPSSLTNIGAYSFWKCSSISSIKIPSSVTSIEYHAFDKCLSLIEVSISSSITEIDSSVFFGCSSLEKIIIPSSVTSIGRCAFGRCLSLKQITIPSSVTEIKCGAFNACSSLNQIIIPSSVTSIESSAFCGNSSMTQVIIPSSVTSLSLSLFYGCISLRHIEIPSSVTEIESDVFRNCSSLEEIVIPPSVTSIGDNVFDNCSSLKQISIPPSVTSIGEFSFYECSSLTQISIPTSVASIGNQAFGKCDSLREITVPSSIKLDDLGIDSNVKVVMV</sequence>
<dbReference type="Pfam" id="PF13306">
    <property type="entry name" value="LRR_5"/>
    <property type="match status" value="3"/>
</dbReference>
<evidence type="ECO:0008006" key="4">
    <source>
        <dbReference type="Google" id="ProtNLM"/>
    </source>
</evidence>
<evidence type="ECO:0000313" key="2">
    <source>
        <dbReference type="EMBL" id="KAK8836719.1"/>
    </source>
</evidence>
<dbReference type="InterPro" id="IPR053139">
    <property type="entry name" value="Surface_bspA-like"/>
</dbReference>
<evidence type="ECO:0000256" key="1">
    <source>
        <dbReference type="SAM" id="Coils"/>
    </source>
</evidence>